<dbReference type="SUPFAM" id="SSF69118">
    <property type="entry name" value="AhpD-like"/>
    <property type="match status" value="1"/>
</dbReference>
<keyword evidence="3" id="KW-1185">Reference proteome</keyword>
<dbReference type="AlphaFoldDB" id="A0A166CZT2"/>
<proteinExistence type="predicted"/>
<dbReference type="Gene3D" id="1.20.1290.10">
    <property type="entry name" value="AhpD-like"/>
    <property type="match status" value="1"/>
</dbReference>
<evidence type="ECO:0000259" key="1">
    <source>
        <dbReference type="Pfam" id="PF02627"/>
    </source>
</evidence>
<dbReference type="Pfam" id="PF02627">
    <property type="entry name" value="CMD"/>
    <property type="match status" value="1"/>
</dbReference>
<name>A0A166CZT2_9AGAM</name>
<organism evidence="2 3">
    <name type="scientific">Sistotremastrum suecicum HHB10207 ss-3</name>
    <dbReference type="NCBI Taxonomy" id="1314776"/>
    <lineage>
        <taxon>Eukaryota</taxon>
        <taxon>Fungi</taxon>
        <taxon>Dikarya</taxon>
        <taxon>Basidiomycota</taxon>
        <taxon>Agaricomycotina</taxon>
        <taxon>Agaricomycetes</taxon>
        <taxon>Sistotremastrales</taxon>
        <taxon>Sistotremastraceae</taxon>
        <taxon>Sistotremastrum</taxon>
    </lineage>
</organism>
<reference evidence="2 3" key="1">
    <citation type="journal article" date="2016" name="Mol. Biol. Evol.">
        <title>Comparative Genomics of Early-Diverging Mushroom-Forming Fungi Provides Insights into the Origins of Lignocellulose Decay Capabilities.</title>
        <authorList>
            <person name="Nagy L.G."/>
            <person name="Riley R."/>
            <person name="Tritt A."/>
            <person name="Adam C."/>
            <person name="Daum C."/>
            <person name="Floudas D."/>
            <person name="Sun H."/>
            <person name="Yadav J.S."/>
            <person name="Pangilinan J."/>
            <person name="Larsson K.H."/>
            <person name="Matsuura K."/>
            <person name="Barry K."/>
            <person name="Labutti K."/>
            <person name="Kuo R."/>
            <person name="Ohm R.A."/>
            <person name="Bhattacharya S.S."/>
            <person name="Shirouzu T."/>
            <person name="Yoshinaga Y."/>
            <person name="Martin F.M."/>
            <person name="Grigoriev I.V."/>
            <person name="Hibbett D.S."/>
        </authorList>
    </citation>
    <scope>NUCLEOTIDE SEQUENCE [LARGE SCALE GENOMIC DNA]</scope>
    <source>
        <strain evidence="2 3">HHB10207 ss-3</strain>
    </source>
</reference>
<dbReference type="PANTHER" id="PTHR34846">
    <property type="entry name" value="4-CARBOXYMUCONOLACTONE DECARBOXYLASE FAMILY PROTEIN (AFU_ORTHOLOGUE AFUA_6G11590)"/>
    <property type="match status" value="1"/>
</dbReference>
<gene>
    <name evidence="2" type="ORF">SISSUDRAFT_1129186</name>
</gene>
<dbReference type="PANTHER" id="PTHR34846:SF11">
    <property type="entry name" value="4-CARBOXYMUCONOLACTONE DECARBOXYLASE FAMILY PROTEIN (AFU_ORTHOLOGUE AFUA_6G11590)"/>
    <property type="match status" value="1"/>
</dbReference>
<dbReference type="InterPro" id="IPR003779">
    <property type="entry name" value="CMD-like"/>
</dbReference>
<dbReference type="Proteomes" id="UP000076798">
    <property type="component" value="Unassembled WGS sequence"/>
</dbReference>
<dbReference type="STRING" id="1314776.A0A166CZT2"/>
<dbReference type="InterPro" id="IPR029032">
    <property type="entry name" value="AhpD-like"/>
</dbReference>
<sequence length="221" mass="24105">MSQARIPYVYPPQGESEVADRIRARRPDGKLIALDGVLLNAPAIADGYSKFIGAIRNNTSLDDGLRELIILRIAALNKAEYEWNEHESLGIKAGFTPDKLKAIKDISNALLLYSPSASPPPLFNPLEVAILSYTDSSTLNIKVPKRTFEALRTALREHISSQISGGAHEKEPPEDSDEKVKQVEKMIMEVTATIAGYNTVSRILVALDVDGLGGYESEDGS</sequence>
<feature type="domain" description="Carboxymuconolactone decarboxylase-like" evidence="1">
    <location>
        <begin position="42"/>
        <end position="103"/>
    </location>
</feature>
<accession>A0A166CZT2</accession>
<evidence type="ECO:0000313" key="2">
    <source>
        <dbReference type="EMBL" id="KZT38004.1"/>
    </source>
</evidence>
<dbReference type="EMBL" id="KV428072">
    <property type="protein sequence ID" value="KZT38004.1"/>
    <property type="molecule type" value="Genomic_DNA"/>
</dbReference>
<dbReference type="OrthoDB" id="9998495at2759"/>
<protein>
    <recommendedName>
        <fullName evidence="1">Carboxymuconolactone decarboxylase-like domain-containing protein</fullName>
    </recommendedName>
</protein>
<evidence type="ECO:0000313" key="3">
    <source>
        <dbReference type="Proteomes" id="UP000076798"/>
    </source>
</evidence>
<dbReference type="GO" id="GO:0051920">
    <property type="term" value="F:peroxiredoxin activity"/>
    <property type="evidence" value="ECO:0007669"/>
    <property type="project" value="InterPro"/>
</dbReference>